<reference evidence="4 5" key="1">
    <citation type="submission" date="2014-11" db="EMBL/GenBank/DDBJ databases">
        <title>Whole genome shotgun sequence of Sphingomonas parapaucimobilis NBRC 15100.</title>
        <authorList>
            <person name="Katano-Makiyama Y."/>
            <person name="Hosoyama A."/>
            <person name="Hashimoto M."/>
            <person name="Hosoyama Y."/>
            <person name="Noguchi M."/>
            <person name="Numata M."/>
            <person name="Tsuchikane K."/>
            <person name="Hirakata S."/>
            <person name="Uohara A."/>
            <person name="Shimodaira J."/>
            <person name="Ohji S."/>
            <person name="Ichikawa N."/>
            <person name="Kimura A."/>
            <person name="Yamazoe A."/>
            <person name="Fujita N."/>
        </authorList>
    </citation>
    <scope>NUCLEOTIDE SEQUENCE [LARGE SCALE GENOMIC DNA]</scope>
    <source>
        <strain evidence="4 5">NBRC 15100</strain>
    </source>
</reference>
<dbReference type="Gene3D" id="3.90.79.10">
    <property type="entry name" value="Nucleoside Triphosphate Pyrophosphohydrolase"/>
    <property type="match status" value="1"/>
</dbReference>
<dbReference type="Pfam" id="PF00293">
    <property type="entry name" value="NUDIX"/>
    <property type="match status" value="1"/>
</dbReference>
<evidence type="ECO:0000313" key="5">
    <source>
        <dbReference type="Proteomes" id="UP000032305"/>
    </source>
</evidence>
<keyword evidence="2 4" id="KW-0378">Hydrolase</keyword>
<keyword evidence="5" id="KW-1185">Reference proteome</keyword>
<dbReference type="Proteomes" id="UP000032305">
    <property type="component" value="Unassembled WGS sequence"/>
</dbReference>
<evidence type="ECO:0000259" key="3">
    <source>
        <dbReference type="PROSITE" id="PS51462"/>
    </source>
</evidence>
<evidence type="ECO:0000313" key="4">
    <source>
        <dbReference type="EMBL" id="GAM00878.1"/>
    </source>
</evidence>
<gene>
    <name evidence="4" type="ORF">SP5_039_00150</name>
</gene>
<comment type="caution">
    <text evidence="4">The sequence shown here is derived from an EMBL/GenBank/DDBJ whole genome shotgun (WGS) entry which is preliminary data.</text>
</comment>
<accession>A0A0A1W6D3</accession>
<evidence type="ECO:0000256" key="1">
    <source>
        <dbReference type="ARBA" id="ARBA00001946"/>
    </source>
</evidence>
<dbReference type="GO" id="GO:0016787">
    <property type="term" value="F:hydrolase activity"/>
    <property type="evidence" value="ECO:0007669"/>
    <property type="project" value="UniProtKB-KW"/>
</dbReference>
<dbReference type="InterPro" id="IPR015797">
    <property type="entry name" value="NUDIX_hydrolase-like_dom_sf"/>
</dbReference>
<dbReference type="eggNOG" id="COG0494">
    <property type="taxonomic scope" value="Bacteria"/>
</dbReference>
<dbReference type="AlphaFoldDB" id="A0A0A1W6D3"/>
<dbReference type="OrthoDB" id="9801098at2"/>
<dbReference type="RefSeq" id="WP_042486587.1">
    <property type="nucleotide sequence ID" value="NZ_BBPI01000039.1"/>
</dbReference>
<dbReference type="PANTHER" id="PTHR43046:SF2">
    <property type="entry name" value="8-OXO-DGTP DIPHOSPHATASE-RELATED"/>
    <property type="match status" value="1"/>
</dbReference>
<dbReference type="EMBL" id="BBPI01000039">
    <property type="protein sequence ID" value="GAM00878.1"/>
    <property type="molecule type" value="Genomic_DNA"/>
</dbReference>
<dbReference type="SUPFAM" id="SSF55811">
    <property type="entry name" value="Nudix"/>
    <property type="match status" value="1"/>
</dbReference>
<dbReference type="PROSITE" id="PS51462">
    <property type="entry name" value="NUDIX"/>
    <property type="match status" value="1"/>
</dbReference>
<name>A0A0A1W6D3_9SPHN</name>
<dbReference type="InterPro" id="IPR020084">
    <property type="entry name" value="NUDIX_hydrolase_CS"/>
</dbReference>
<dbReference type="InterPro" id="IPR000086">
    <property type="entry name" value="NUDIX_hydrolase_dom"/>
</dbReference>
<evidence type="ECO:0000256" key="2">
    <source>
        <dbReference type="ARBA" id="ARBA00022801"/>
    </source>
</evidence>
<sequence length="137" mass="14902">MTAPVLRIAAALIEDGAGRLLLVRKAGTSCFMQAGGKIEPGEDPAAALVRELDEEIGLRVGADDLRLIGRFSAEAANEPGHRIDATVFHLRSTHVPVPAAEIEEAMWVDSDMAETMTLAPLLRDHILPRWRQMLVRG</sequence>
<protein>
    <submittedName>
        <fullName evidence="4">Putative hydrolase</fullName>
    </submittedName>
</protein>
<organism evidence="4 5">
    <name type="scientific">Sphingomonas parapaucimobilis NBRC 15100</name>
    <dbReference type="NCBI Taxonomy" id="1219049"/>
    <lineage>
        <taxon>Bacteria</taxon>
        <taxon>Pseudomonadati</taxon>
        <taxon>Pseudomonadota</taxon>
        <taxon>Alphaproteobacteria</taxon>
        <taxon>Sphingomonadales</taxon>
        <taxon>Sphingomonadaceae</taxon>
        <taxon>Sphingomonas</taxon>
    </lineage>
</organism>
<feature type="domain" description="Nudix hydrolase" evidence="3">
    <location>
        <begin position="3"/>
        <end position="132"/>
    </location>
</feature>
<dbReference type="CDD" id="cd04690">
    <property type="entry name" value="NUDIX_Hydrolase"/>
    <property type="match status" value="1"/>
</dbReference>
<proteinExistence type="predicted"/>
<dbReference type="PROSITE" id="PS00893">
    <property type="entry name" value="NUDIX_BOX"/>
    <property type="match status" value="1"/>
</dbReference>
<comment type="cofactor">
    <cofactor evidence="1">
        <name>Mg(2+)</name>
        <dbReference type="ChEBI" id="CHEBI:18420"/>
    </cofactor>
</comment>
<dbReference type="PANTHER" id="PTHR43046">
    <property type="entry name" value="GDP-MANNOSE MANNOSYL HYDROLASE"/>
    <property type="match status" value="1"/>
</dbReference>